<gene>
    <name evidence="10" type="ORF">NEPTK9_001155</name>
</gene>
<evidence type="ECO:0000256" key="2">
    <source>
        <dbReference type="ARBA" id="ARBA00022692"/>
    </source>
</evidence>
<evidence type="ECO:0000313" key="11">
    <source>
        <dbReference type="Proteomes" id="UP001194714"/>
    </source>
</evidence>
<dbReference type="InterPro" id="IPR039421">
    <property type="entry name" value="Type_1_exporter"/>
</dbReference>
<evidence type="ECO:0008006" key="12">
    <source>
        <dbReference type="Google" id="ProtNLM"/>
    </source>
</evidence>
<dbReference type="PANTHER" id="PTHR24221">
    <property type="entry name" value="ATP-BINDING CASSETTE SUB-FAMILY B"/>
    <property type="match status" value="1"/>
</dbReference>
<feature type="domain" description="ABC transporter" evidence="8">
    <location>
        <begin position="348"/>
        <end position="557"/>
    </location>
</feature>
<evidence type="ECO:0000256" key="5">
    <source>
        <dbReference type="ARBA" id="ARBA00022989"/>
    </source>
</evidence>
<dbReference type="SUPFAM" id="SSF90123">
    <property type="entry name" value="ABC transporter transmembrane region"/>
    <property type="match status" value="1"/>
</dbReference>
<protein>
    <recommendedName>
        <fullName evidence="12">ABC transporter ATP-binding protein</fullName>
    </recommendedName>
</protein>
<evidence type="ECO:0000256" key="4">
    <source>
        <dbReference type="ARBA" id="ARBA00022840"/>
    </source>
</evidence>
<keyword evidence="2 7" id="KW-0812">Transmembrane</keyword>
<feature type="domain" description="ABC transmembrane type-1" evidence="9">
    <location>
        <begin position="29"/>
        <end position="302"/>
    </location>
</feature>
<dbReference type="SMART" id="SM00382">
    <property type="entry name" value="AAA"/>
    <property type="match status" value="1"/>
</dbReference>
<dbReference type="InterPro" id="IPR003439">
    <property type="entry name" value="ABC_transporter-like_ATP-bd"/>
</dbReference>
<evidence type="ECO:0000259" key="8">
    <source>
        <dbReference type="PROSITE" id="PS50893"/>
    </source>
</evidence>
<accession>A0ABS0AZT0</accession>
<keyword evidence="5 7" id="KW-1133">Transmembrane helix</keyword>
<dbReference type="Pfam" id="PF00664">
    <property type="entry name" value="ABC_membrane"/>
    <property type="match status" value="1"/>
</dbReference>
<dbReference type="Proteomes" id="UP001194714">
    <property type="component" value="Unassembled WGS sequence"/>
</dbReference>
<keyword evidence="3" id="KW-0547">Nucleotide-binding</keyword>
<dbReference type="InterPro" id="IPR003593">
    <property type="entry name" value="AAA+_ATPase"/>
</dbReference>
<keyword evidence="11" id="KW-1185">Reference proteome</keyword>
<feature type="transmembrane region" description="Helical" evidence="7">
    <location>
        <begin position="257"/>
        <end position="276"/>
    </location>
</feature>
<organism evidence="10 11">
    <name type="scientific">Candidatus Neptunichlamydia vexilliferae</name>
    <dbReference type="NCBI Taxonomy" id="1651774"/>
    <lineage>
        <taxon>Bacteria</taxon>
        <taxon>Pseudomonadati</taxon>
        <taxon>Chlamydiota</taxon>
        <taxon>Chlamydiia</taxon>
        <taxon>Parachlamydiales</taxon>
        <taxon>Simkaniaceae</taxon>
        <taxon>Candidatus Neptunichlamydia</taxon>
    </lineage>
</organism>
<feature type="transmembrane region" description="Helical" evidence="7">
    <location>
        <begin position="282"/>
        <end position="304"/>
    </location>
</feature>
<keyword evidence="6 7" id="KW-0472">Membrane</keyword>
<dbReference type="PANTHER" id="PTHR24221:SF654">
    <property type="entry name" value="ATP-BINDING CASSETTE SUB-FAMILY B MEMBER 6"/>
    <property type="match status" value="1"/>
</dbReference>
<dbReference type="InterPro" id="IPR011527">
    <property type="entry name" value="ABC1_TM_dom"/>
</dbReference>
<dbReference type="InterPro" id="IPR027417">
    <property type="entry name" value="P-loop_NTPase"/>
</dbReference>
<evidence type="ECO:0000313" key="10">
    <source>
        <dbReference type="EMBL" id="MBF5059639.1"/>
    </source>
</evidence>
<dbReference type="Gene3D" id="3.40.50.300">
    <property type="entry name" value="P-loop containing nucleotide triphosphate hydrolases"/>
    <property type="match status" value="1"/>
</dbReference>
<proteinExistence type="predicted"/>
<comment type="subcellular location">
    <subcellularLocation>
        <location evidence="1">Cell membrane</location>
        <topology evidence="1">Multi-pass membrane protein</topology>
    </subcellularLocation>
</comment>
<reference evidence="10 11" key="1">
    <citation type="submission" date="2020-01" db="EMBL/GenBank/DDBJ databases">
        <title>Draft genome sequence of Cand. Neptunochlamydia vexilliferae K9.</title>
        <authorList>
            <person name="Schulz F."/>
            <person name="Koestlbacher S."/>
            <person name="Wascher F."/>
            <person name="Pizzetti I."/>
            <person name="Horn M."/>
        </authorList>
    </citation>
    <scope>NUCLEOTIDE SEQUENCE [LARGE SCALE GENOMIC DNA]</scope>
    <source>
        <strain evidence="10 11">K9</strain>
    </source>
</reference>
<feature type="transmembrane region" description="Helical" evidence="7">
    <location>
        <begin position="141"/>
        <end position="163"/>
    </location>
</feature>
<name>A0ABS0AZT0_9BACT</name>
<keyword evidence="4" id="KW-0067">ATP-binding</keyword>
<dbReference type="EMBL" id="JAAEJV010000032">
    <property type="protein sequence ID" value="MBF5059639.1"/>
    <property type="molecule type" value="Genomic_DNA"/>
</dbReference>
<evidence type="ECO:0000259" key="9">
    <source>
        <dbReference type="PROSITE" id="PS50929"/>
    </source>
</evidence>
<evidence type="ECO:0000256" key="3">
    <source>
        <dbReference type="ARBA" id="ARBA00022741"/>
    </source>
</evidence>
<comment type="caution">
    <text evidence="10">The sequence shown here is derived from an EMBL/GenBank/DDBJ whole genome shotgun (WGS) entry which is preliminary data.</text>
</comment>
<dbReference type="InterPro" id="IPR017871">
    <property type="entry name" value="ABC_transporter-like_CS"/>
</dbReference>
<dbReference type="Pfam" id="PF00005">
    <property type="entry name" value="ABC_tran"/>
    <property type="match status" value="1"/>
</dbReference>
<dbReference type="InterPro" id="IPR036640">
    <property type="entry name" value="ABC1_TM_sf"/>
</dbReference>
<evidence type="ECO:0000256" key="7">
    <source>
        <dbReference type="SAM" id="Phobius"/>
    </source>
</evidence>
<evidence type="ECO:0000256" key="1">
    <source>
        <dbReference type="ARBA" id="ARBA00004651"/>
    </source>
</evidence>
<dbReference type="PROSITE" id="PS00211">
    <property type="entry name" value="ABC_TRANSPORTER_1"/>
    <property type="match status" value="1"/>
</dbReference>
<dbReference type="PROSITE" id="PS50929">
    <property type="entry name" value="ABC_TM1F"/>
    <property type="match status" value="1"/>
</dbReference>
<dbReference type="SUPFAM" id="SSF52540">
    <property type="entry name" value="P-loop containing nucleoside triphosphate hydrolases"/>
    <property type="match status" value="1"/>
</dbReference>
<sequence>MMSDSCAISYKRILGFLKSSLFPERGKIIAIFLLSICWSSREILVPYLLKCLVDSFLLIESGQQAQPLITLLASMVGVWIIMEICMRIQGAFLLKTLPKVKAGIRTKILERIKSYPYSYFSSEMTGNLSERISGASQGVETLLSIVLVTFVPICALLIASLILLLNIHLLIGIIFSMWLVLHFFITWKMGRSSLPKNQGLAQAKTTLSGKIVDLLANMYVVQSFSRQVYEKKFLQSYEEKVIAQSVKAGKHLEKARLGLGVSGIVILILALMTSFIGWKQGWVSAGEMTFIVVLLLNLTGYLWYMSMEIVRFFEEYGIVLQHFQSILGVSLPKRPRWLEQPSFSGSTLSIKNLYHGFKDGEDVLVDINFSVRAGEKIILSGMSGSGKTTLINLILGHYPLNRGDIFLGNQRITDIPLDVLRAKIGVVPQNPSLFHRTVEENILYGKLGASNQEMIEAAKIAGCHEFIMGMELGYETVVGEKGDRLSGGQKQRIAVARALLKKAPFLILDEPTASMDQKTEEALMKGLSEHLLGTTVILITHQLHLSKYVDRVITLAG</sequence>
<dbReference type="Gene3D" id="1.20.1560.10">
    <property type="entry name" value="ABC transporter type 1, transmembrane domain"/>
    <property type="match status" value="1"/>
</dbReference>
<feature type="transmembrane region" description="Helical" evidence="7">
    <location>
        <begin position="169"/>
        <end position="187"/>
    </location>
</feature>
<evidence type="ECO:0000256" key="6">
    <source>
        <dbReference type="ARBA" id="ARBA00023136"/>
    </source>
</evidence>
<dbReference type="PROSITE" id="PS50893">
    <property type="entry name" value="ABC_TRANSPORTER_2"/>
    <property type="match status" value="1"/>
</dbReference>